<dbReference type="Proteomes" id="UP001500889">
    <property type="component" value="Chromosome A"/>
</dbReference>
<sequence length="126" mass="13740">MTVPNDNDPRYAPLYEILAGLPARVEVNAESVGLGYLNILPYFGEMIQICLVSKGGNKVKLVGKLEMLTPNGDVILTQCCKLLCYYTSTERKLPVGIVKVPGAHIKTVYWQASTKPQPSAGSQQSQ</sequence>
<protein>
    <submittedName>
        <fullName evidence="1">Uncharacterized protein</fullName>
    </submittedName>
</protein>
<gene>
    <name evidence="1" type="ORF">DMAD_01446</name>
</gene>
<dbReference type="EMBL" id="AP029266">
    <property type="protein sequence ID" value="BFG01773.1"/>
    <property type="molecule type" value="Genomic_DNA"/>
</dbReference>
<proteinExistence type="predicted"/>
<evidence type="ECO:0000313" key="1">
    <source>
        <dbReference type="EMBL" id="BFG01773.1"/>
    </source>
</evidence>
<reference evidence="1 2" key="1">
    <citation type="submission" date="2024-02" db="EMBL/GenBank/DDBJ databases">
        <title>A chromosome-level genome assembly of Drosophila madeirensis, a fruit fly species endemic to Madeira island.</title>
        <authorList>
            <person name="Tomihara K."/>
            <person name="Llopart A."/>
            <person name="Yamamoto D."/>
        </authorList>
    </citation>
    <scope>NUCLEOTIDE SEQUENCE [LARGE SCALE GENOMIC DNA]</scope>
    <source>
        <strain evidence="1 2">RF1</strain>
    </source>
</reference>
<name>A0AAU9G1G0_DROMD</name>
<organism evidence="1 2">
    <name type="scientific">Drosophila madeirensis</name>
    <name type="common">Fruit fly</name>
    <dbReference type="NCBI Taxonomy" id="30013"/>
    <lineage>
        <taxon>Eukaryota</taxon>
        <taxon>Metazoa</taxon>
        <taxon>Ecdysozoa</taxon>
        <taxon>Arthropoda</taxon>
        <taxon>Hexapoda</taxon>
        <taxon>Insecta</taxon>
        <taxon>Pterygota</taxon>
        <taxon>Neoptera</taxon>
        <taxon>Endopterygota</taxon>
        <taxon>Diptera</taxon>
        <taxon>Brachycera</taxon>
        <taxon>Muscomorpha</taxon>
        <taxon>Ephydroidea</taxon>
        <taxon>Drosophilidae</taxon>
        <taxon>Drosophila</taxon>
        <taxon>Sophophora</taxon>
    </lineage>
</organism>
<accession>A0AAU9G1G0</accession>
<dbReference type="AlphaFoldDB" id="A0AAU9G1G0"/>
<keyword evidence="2" id="KW-1185">Reference proteome</keyword>
<evidence type="ECO:0000313" key="2">
    <source>
        <dbReference type="Proteomes" id="UP001500889"/>
    </source>
</evidence>